<sequence length="287" mass="31834">MEMRMDNPVPNFLRVSGQRAAFDYRRVRKVCRWCGLEGHFKAQCATPRCERCVVFAHVTEGCVRNCSWCGGTHATADCTARKSYSMVTTGGFSAAFPPLQELRENGDQGRSRAMKVHEDDETTPETTDDTRSEDTEEVEENRKTQHQTAATTEAKGATSEDGTEAPAGAREGQDGGRGEDGRHDSSSRAVLRAESRKDGEGEDGRQDDSNRTVAGIGKCDEGQAAGVRFLDATARWRSCSLSRRPTVWSTRVSCNRMSHRASLWDTRFNLRCVSFTSNSFKIQAIMQ</sequence>
<dbReference type="OrthoDB" id="6506579at2759"/>
<dbReference type="AlphaFoldDB" id="A0A9J6GN26"/>
<name>A0A9J6GN26_HAELO</name>
<organism evidence="2 3">
    <name type="scientific">Haemaphysalis longicornis</name>
    <name type="common">Bush tick</name>
    <dbReference type="NCBI Taxonomy" id="44386"/>
    <lineage>
        <taxon>Eukaryota</taxon>
        <taxon>Metazoa</taxon>
        <taxon>Ecdysozoa</taxon>
        <taxon>Arthropoda</taxon>
        <taxon>Chelicerata</taxon>
        <taxon>Arachnida</taxon>
        <taxon>Acari</taxon>
        <taxon>Parasitiformes</taxon>
        <taxon>Ixodida</taxon>
        <taxon>Ixodoidea</taxon>
        <taxon>Ixodidae</taxon>
        <taxon>Haemaphysalinae</taxon>
        <taxon>Haemaphysalis</taxon>
    </lineage>
</organism>
<dbReference type="GO" id="GO:0003723">
    <property type="term" value="F:RNA binding"/>
    <property type="evidence" value="ECO:0007669"/>
    <property type="project" value="InterPro"/>
</dbReference>
<reference evidence="2 3" key="1">
    <citation type="journal article" date="2020" name="Cell">
        <title>Large-Scale Comparative Analyses of Tick Genomes Elucidate Their Genetic Diversity and Vector Capacities.</title>
        <authorList>
            <consortium name="Tick Genome and Microbiome Consortium (TIGMIC)"/>
            <person name="Jia N."/>
            <person name="Wang J."/>
            <person name="Shi W."/>
            <person name="Du L."/>
            <person name="Sun Y."/>
            <person name="Zhan W."/>
            <person name="Jiang J.F."/>
            <person name="Wang Q."/>
            <person name="Zhang B."/>
            <person name="Ji P."/>
            <person name="Bell-Sakyi L."/>
            <person name="Cui X.M."/>
            <person name="Yuan T.T."/>
            <person name="Jiang B.G."/>
            <person name="Yang W.F."/>
            <person name="Lam T.T."/>
            <person name="Chang Q.C."/>
            <person name="Ding S.J."/>
            <person name="Wang X.J."/>
            <person name="Zhu J.G."/>
            <person name="Ruan X.D."/>
            <person name="Zhao L."/>
            <person name="Wei J.T."/>
            <person name="Ye R.Z."/>
            <person name="Que T.C."/>
            <person name="Du C.H."/>
            <person name="Zhou Y.H."/>
            <person name="Cheng J.X."/>
            <person name="Dai P.F."/>
            <person name="Guo W.B."/>
            <person name="Han X.H."/>
            <person name="Huang E.J."/>
            <person name="Li L.F."/>
            <person name="Wei W."/>
            <person name="Gao Y.C."/>
            <person name="Liu J.Z."/>
            <person name="Shao H.Z."/>
            <person name="Wang X."/>
            <person name="Wang C.C."/>
            <person name="Yang T.C."/>
            <person name="Huo Q.B."/>
            <person name="Li W."/>
            <person name="Chen H.Y."/>
            <person name="Chen S.E."/>
            <person name="Zhou L.G."/>
            <person name="Ni X.B."/>
            <person name="Tian J.H."/>
            <person name="Sheng Y."/>
            <person name="Liu T."/>
            <person name="Pan Y.S."/>
            <person name="Xia L.Y."/>
            <person name="Li J."/>
            <person name="Zhao F."/>
            <person name="Cao W.C."/>
        </authorList>
    </citation>
    <scope>NUCLEOTIDE SEQUENCE [LARGE SCALE GENOMIC DNA]</scope>
    <source>
        <strain evidence="2">HaeL-2018</strain>
    </source>
</reference>
<dbReference type="Proteomes" id="UP000821853">
    <property type="component" value="Chromosome 5"/>
</dbReference>
<evidence type="ECO:0008006" key="4">
    <source>
        <dbReference type="Google" id="ProtNLM"/>
    </source>
</evidence>
<proteinExistence type="predicted"/>
<feature type="compositionally biased region" description="Basic and acidic residues" evidence="1">
    <location>
        <begin position="101"/>
        <end position="118"/>
    </location>
</feature>
<feature type="compositionally biased region" description="Basic and acidic residues" evidence="1">
    <location>
        <begin position="171"/>
        <end position="210"/>
    </location>
</feature>
<gene>
    <name evidence="2" type="ORF">HPB48_019340</name>
</gene>
<accession>A0A9J6GN26</accession>
<keyword evidence="3" id="KW-1185">Reference proteome</keyword>
<dbReference type="GO" id="GO:0003690">
    <property type="term" value="F:double-stranded DNA binding"/>
    <property type="evidence" value="ECO:0007669"/>
    <property type="project" value="InterPro"/>
</dbReference>
<dbReference type="EMBL" id="JABSTR010000007">
    <property type="protein sequence ID" value="KAH9375540.1"/>
    <property type="molecule type" value="Genomic_DNA"/>
</dbReference>
<dbReference type="GO" id="GO:0002218">
    <property type="term" value="P:activation of innate immune response"/>
    <property type="evidence" value="ECO:0007669"/>
    <property type="project" value="InterPro"/>
</dbReference>
<dbReference type="VEuPathDB" id="VectorBase:HLOH_046551"/>
<dbReference type="PANTHER" id="PTHR22639:SF3">
    <property type="entry name" value="ZINC FINGER CCHC DOMAIN-CONTAINING PROTEIN 3"/>
    <property type="match status" value="1"/>
</dbReference>
<dbReference type="InterPro" id="IPR042509">
    <property type="entry name" value="ZCCHC3"/>
</dbReference>
<protein>
    <recommendedName>
        <fullName evidence="4">CCHC-type domain-containing protein</fullName>
    </recommendedName>
</protein>
<comment type="caution">
    <text evidence="2">The sequence shown here is derived from an EMBL/GenBank/DDBJ whole genome shotgun (WGS) entry which is preliminary data.</text>
</comment>
<dbReference type="PANTHER" id="PTHR22639">
    <property type="entry name" value="GAG-RELATED PROTEIN"/>
    <property type="match status" value="1"/>
</dbReference>
<evidence type="ECO:0000313" key="3">
    <source>
        <dbReference type="Proteomes" id="UP000821853"/>
    </source>
</evidence>
<evidence type="ECO:0000256" key="1">
    <source>
        <dbReference type="SAM" id="MobiDB-lite"/>
    </source>
</evidence>
<feature type="region of interest" description="Disordered" evidence="1">
    <location>
        <begin position="97"/>
        <end position="216"/>
    </location>
</feature>
<evidence type="ECO:0000313" key="2">
    <source>
        <dbReference type="EMBL" id="KAH9375540.1"/>
    </source>
</evidence>